<dbReference type="PANTHER" id="PTHR31793">
    <property type="entry name" value="4-HYDROXYBENZOYL-COA THIOESTERASE FAMILY MEMBER"/>
    <property type="match status" value="1"/>
</dbReference>
<keyword evidence="4" id="KW-1185">Reference proteome</keyword>
<dbReference type="AlphaFoldDB" id="A0A1H2ZEA8"/>
<dbReference type="Gene3D" id="3.10.129.10">
    <property type="entry name" value="Hotdog Thioesterase"/>
    <property type="match status" value="1"/>
</dbReference>
<dbReference type="Proteomes" id="UP000198569">
    <property type="component" value="Unassembled WGS sequence"/>
</dbReference>
<evidence type="ECO:0000256" key="2">
    <source>
        <dbReference type="ARBA" id="ARBA00022801"/>
    </source>
</evidence>
<evidence type="ECO:0000313" key="4">
    <source>
        <dbReference type="Proteomes" id="UP000198569"/>
    </source>
</evidence>
<reference evidence="4" key="1">
    <citation type="submission" date="2016-10" db="EMBL/GenBank/DDBJ databases">
        <authorList>
            <person name="Varghese N."/>
            <person name="Submissions S."/>
        </authorList>
    </citation>
    <scope>NUCLEOTIDE SEQUENCE [LARGE SCALE GENOMIC DNA]</scope>
    <source>
        <strain evidence="4">DSM 15718</strain>
    </source>
</reference>
<dbReference type="Pfam" id="PF13279">
    <property type="entry name" value="4HBT_2"/>
    <property type="match status" value="1"/>
</dbReference>
<evidence type="ECO:0000256" key="1">
    <source>
        <dbReference type="ARBA" id="ARBA00005953"/>
    </source>
</evidence>
<dbReference type="PANTHER" id="PTHR31793:SF27">
    <property type="entry name" value="NOVEL THIOESTERASE SUPERFAMILY DOMAIN AND SAPOSIN A-TYPE DOMAIN CONTAINING PROTEIN (0610012H03RIK)"/>
    <property type="match status" value="1"/>
</dbReference>
<accession>A0A1H2ZEA8</accession>
<protein>
    <submittedName>
        <fullName evidence="3">Acyl-CoA thioester hydrolase</fullName>
    </submittedName>
</protein>
<dbReference type="InterPro" id="IPR029069">
    <property type="entry name" value="HotDog_dom_sf"/>
</dbReference>
<organism evidence="3 4">
    <name type="scientific">Flavobacterium degerlachei</name>
    <dbReference type="NCBI Taxonomy" id="229203"/>
    <lineage>
        <taxon>Bacteria</taxon>
        <taxon>Pseudomonadati</taxon>
        <taxon>Bacteroidota</taxon>
        <taxon>Flavobacteriia</taxon>
        <taxon>Flavobacteriales</taxon>
        <taxon>Flavobacteriaceae</taxon>
        <taxon>Flavobacterium</taxon>
    </lineage>
</organism>
<dbReference type="EMBL" id="FNMV01000007">
    <property type="protein sequence ID" value="SDX15685.1"/>
    <property type="molecule type" value="Genomic_DNA"/>
</dbReference>
<dbReference type="SUPFAM" id="SSF54637">
    <property type="entry name" value="Thioesterase/thiol ester dehydrase-isomerase"/>
    <property type="match status" value="1"/>
</dbReference>
<dbReference type="InterPro" id="IPR050563">
    <property type="entry name" value="4-hydroxybenzoyl-CoA_TE"/>
</dbReference>
<keyword evidence="2 3" id="KW-0378">Hydrolase</keyword>
<dbReference type="OrthoDB" id="9799036at2"/>
<dbReference type="CDD" id="cd00586">
    <property type="entry name" value="4HBT"/>
    <property type="match status" value="1"/>
</dbReference>
<sequence length="143" mass="16601">MEELLKEYKVISTIKVQWGDMDAMQHVNNVIYVKWGETARIEYFTALGVFSPEQKQIKFAPILGFQSVKYIVPVVYPDTIHIGTKMEEIKDDRLVLKSFYYSENTGKLVAIKTQEVIPFDYKTQKKIPVPEELILEINKLEGL</sequence>
<dbReference type="STRING" id="229203.SAMN05444338_107163"/>
<dbReference type="GO" id="GO:0047617">
    <property type="term" value="F:fatty acyl-CoA hydrolase activity"/>
    <property type="evidence" value="ECO:0007669"/>
    <property type="project" value="TreeGrafter"/>
</dbReference>
<evidence type="ECO:0000313" key="3">
    <source>
        <dbReference type="EMBL" id="SDX15685.1"/>
    </source>
</evidence>
<name>A0A1H2ZEA8_9FLAO</name>
<dbReference type="RefSeq" id="WP_091431995.1">
    <property type="nucleotide sequence ID" value="NZ_FNMV01000007.1"/>
</dbReference>
<comment type="similarity">
    <text evidence="1">Belongs to the 4-hydroxybenzoyl-CoA thioesterase family.</text>
</comment>
<proteinExistence type="inferred from homology"/>
<gene>
    <name evidence="3" type="ORF">SAMN05444338_107163</name>
</gene>